<sequence>MKVKFIVFLSNGVKRAKCEHLQVISKVKKDNGYEWQECGITSCCDSRSKNMQVNMPILIIIPLLVPQNPMKIECGVTFMNQSLNIKK</sequence>
<proteinExistence type="predicted"/>
<keyword evidence="2" id="KW-1185">Reference proteome</keyword>
<accession>A0A0Q0XIL6</accession>
<reference evidence="1 2" key="1">
    <citation type="submission" date="2015-04" db="EMBL/GenBank/DDBJ databases">
        <title>Complete genome of flavobacterium.</title>
        <authorList>
            <person name="Kwon Y.M."/>
            <person name="Kim S.-J."/>
        </authorList>
    </citation>
    <scope>NUCLEOTIDE SEQUENCE [LARGE SCALE GENOMIC DNA]</scope>
    <source>
        <strain evidence="1 2">DK169</strain>
    </source>
</reference>
<evidence type="ECO:0000313" key="2">
    <source>
        <dbReference type="Proteomes" id="UP000050827"/>
    </source>
</evidence>
<dbReference type="EMBL" id="LCTZ01000002">
    <property type="protein sequence ID" value="KQC30799.1"/>
    <property type="molecule type" value="Genomic_DNA"/>
</dbReference>
<name>A0A0Q0XIL6_9FLAO</name>
<protein>
    <submittedName>
        <fullName evidence="1">Uncharacterized protein</fullName>
    </submittedName>
</protein>
<gene>
    <name evidence="1" type="ORF">AAY42_13580</name>
</gene>
<dbReference type="Proteomes" id="UP000050827">
    <property type="component" value="Unassembled WGS sequence"/>
</dbReference>
<organism evidence="1 2">
    <name type="scientific">Flagellimonas eckloniae</name>
    <dbReference type="NCBI Taxonomy" id="346185"/>
    <lineage>
        <taxon>Bacteria</taxon>
        <taxon>Pseudomonadati</taxon>
        <taxon>Bacteroidota</taxon>
        <taxon>Flavobacteriia</taxon>
        <taxon>Flavobacteriales</taxon>
        <taxon>Flavobacteriaceae</taxon>
        <taxon>Flagellimonas</taxon>
    </lineage>
</organism>
<comment type="caution">
    <text evidence="1">The sequence shown here is derived from an EMBL/GenBank/DDBJ whole genome shotgun (WGS) entry which is preliminary data.</text>
</comment>
<dbReference type="AlphaFoldDB" id="A0A0Q0XIL6"/>
<dbReference type="STRING" id="346185.AAY42_13580"/>
<evidence type="ECO:0000313" key="1">
    <source>
        <dbReference type="EMBL" id="KQC30799.1"/>
    </source>
</evidence>